<comment type="caution">
    <text evidence="2">The sequence shown here is derived from an EMBL/GenBank/DDBJ whole genome shotgun (WGS) entry which is preliminary data.</text>
</comment>
<dbReference type="InterPro" id="IPR006675">
    <property type="entry name" value="HDIG_dom"/>
</dbReference>
<dbReference type="PROSITE" id="PS51831">
    <property type="entry name" value="HD"/>
    <property type="match status" value="1"/>
</dbReference>
<dbReference type="AlphaFoldDB" id="A0A424Y903"/>
<accession>A0A424Y903</accession>
<organism evidence="2 3">
    <name type="scientific">Candidatus Syntrophonatronum acetioxidans</name>
    <dbReference type="NCBI Taxonomy" id="1795816"/>
    <lineage>
        <taxon>Bacteria</taxon>
        <taxon>Bacillati</taxon>
        <taxon>Bacillota</taxon>
        <taxon>Clostridia</taxon>
        <taxon>Eubacteriales</taxon>
        <taxon>Syntrophomonadaceae</taxon>
        <taxon>Candidatus Syntrophonatronum</taxon>
    </lineage>
</organism>
<evidence type="ECO:0000259" key="1">
    <source>
        <dbReference type="PROSITE" id="PS51831"/>
    </source>
</evidence>
<dbReference type="SMART" id="SM00471">
    <property type="entry name" value="HDc"/>
    <property type="match status" value="1"/>
</dbReference>
<evidence type="ECO:0000313" key="3">
    <source>
        <dbReference type="Proteomes" id="UP000285138"/>
    </source>
</evidence>
<dbReference type="NCBIfam" id="TIGR00277">
    <property type="entry name" value="HDIG"/>
    <property type="match status" value="1"/>
</dbReference>
<evidence type="ECO:0000313" key="2">
    <source>
        <dbReference type="EMBL" id="RQD72720.1"/>
    </source>
</evidence>
<reference evidence="2 3" key="1">
    <citation type="submission" date="2018-08" db="EMBL/GenBank/DDBJ databases">
        <title>The metabolism and importance of syntrophic acetate oxidation coupled to methane or sulfide production in haloalkaline environments.</title>
        <authorList>
            <person name="Timmers P.H.A."/>
            <person name="Vavourakis C.D."/>
            <person name="Sorokin D.Y."/>
            <person name="Sinninghe Damste J.S."/>
            <person name="Muyzer G."/>
            <person name="Stams A.J.M."/>
            <person name="Plugge C.M."/>
        </authorList>
    </citation>
    <scope>NUCLEOTIDE SEQUENCE [LARGE SCALE GENOMIC DNA]</scope>
    <source>
        <strain evidence="2">MSAO_Bac1</strain>
    </source>
</reference>
<gene>
    <name evidence="2" type="ORF">D5R97_10520</name>
</gene>
<feature type="domain" description="HD" evidence="1">
    <location>
        <begin position="34"/>
        <end position="140"/>
    </location>
</feature>
<dbReference type="CDD" id="cd00077">
    <property type="entry name" value="HDc"/>
    <property type="match status" value="1"/>
</dbReference>
<dbReference type="SUPFAM" id="SSF109604">
    <property type="entry name" value="HD-domain/PDEase-like"/>
    <property type="match status" value="1"/>
</dbReference>
<dbReference type="InterPro" id="IPR006674">
    <property type="entry name" value="HD_domain"/>
</dbReference>
<dbReference type="EMBL" id="QZAA01000299">
    <property type="protein sequence ID" value="RQD72720.1"/>
    <property type="molecule type" value="Genomic_DNA"/>
</dbReference>
<dbReference type="Pfam" id="PF01966">
    <property type="entry name" value="HD"/>
    <property type="match status" value="1"/>
</dbReference>
<proteinExistence type="predicted"/>
<dbReference type="InterPro" id="IPR003607">
    <property type="entry name" value="HD/PDEase_dom"/>
</dbReference>
<protein>
    <submittedName>
        <fullName evidence="2">HD domain-containing protein</fullName>
    </submittedName>
</protein>
<dbReference type="Proteomes" id="UP000285138">
    <property type="component" value="Unassembled WGS sequence"/>
</dbReference>
<dbReference type="Gene3D" id="1.10.3210.10">
    <property type="entry name" value="Hypothetical protein af1432"/>
    <property type="match status" value="1"/>
</dbReference>
<name>A0A424Y903_9FIRM</name>
<sequence length="224" mass="25253">MQEAKVVTLEDIKKDSQVNIYIQKANEHLGAIGYTEHSFRHSNLVAKIAYNILSRLGYSGREAELAAIAGYLHDIGNVVGRYGHAQTGANIAMSILERLGMPYNEIADIVSAIGNHDEREGRVVNPVSAALVLADKSDVHRSRVRNPDYASFDIHDRVNFAVKRSFLRIEKESKTITLELVIDLMIIQVMEYFEIFLSRMVLCRRAATYLDTNFSLVINDTRLL</sequence>